<accession>A0A918H439</accession>
<keyword evidence="11" id="KW-1185">Reference proteome</keyword>
<keyword evidence="6 8" id="KW-0472">Membrane</keyword>
<dbReference type="AlphaFoldDB" id="A0A918H439"/>
<feature type="transmembrane region" description="Helical" evidence="8">
    <location>
        <begin position="91"/>
        <end position="109"/>
    </location>
</feature>
<reference evidence="10" key="1">
    <citation type="journal article" date="2014" name="Int. J. Syst. Evol. Microbiol.">
        <title>Complete genome sequence of Corynebacterium casei LMG S-19264T (=DSM 44701T), isolated from a smear-ripened cheese.</title>
        <authorList>
            <consortium name="US DOE Joint Genome Institute (JGI-PGF)"/>
            <person name="Walter F."/>
            <person name="Albersmeier A."/>
            <person name="Kalinowski J."/>
            <person name="Ruckert C."/>
        </authorList>
    </citation>
    <scope>NUCLEOTIDE SEQUENCE</scope>
    <source>
        <strain evidence="10">JCM 4125</strain>
    </source>
</reference>
<dbReference type="SUPFAM" id="SSF103473">
    <property type="entry name" value="MFS general substrate transporter"/>
    <property type="match status" value="1"/>
</dbReference>
<dbReference type="CDD" id="cd17321">
    <property type="entry name" value="MFS_MMR_MDR_like"/>
    <property type="match status" value="1"/>
</dbReference>
<dbReference type="PROSITE" id="PS50850">
    <property type="entry name" value="MFS"/>
    <property type="match status" value="1"/>
</dbReference>
<evidence type="ECO:0000256" key="4">
    <source>
        <dbReference type="ARBA" id="ARBA00022692"/>
    </source>
</evidence>
<feature type="transmembrane region" description="Helical" evidence="8">
    <location>
        <begin position="373"/>
        <end position="396"/>
    </location>
</feature>
<dbReference type="PANTHER" id="PTHR42718">
    <property type="entry name" value="MAJOR FACILITATOR SUPERFAMILY MULTIDRUG TRANSPORTER MFSC"/>
    <property type="match status" value="1"/>
</dbReference>
<feature type="transmembrane region" description="Helical" evidence="8">
    <location>
        <begin position="473"/>
        <end position="495"/>
    </location>
</feature>
<protein>
    <submittedName>
        <fullName evidence="10">MFS transporter</fullName>
    </submittedName>
</protein>
<keyword evidence="5 8" id="KW-1133">Transmembrane helix</keyword>
<dbReference type="EMBL" id="BMSA01000002">
    <property type="protein sequence ID" value="GGT36043.1"/>
    <property type="molecule type" value="Genomic_DNA"/>
</dbReference>
<dbReference type="PRINTS" id="PR01036">
    <property type="entry name" value="TCRTETB"/>
</dbReference>
<organism evidence="10 11">
    <name type="scientific">Streptomyces phaeofaciens</name>
    <dbReference type="NCBI Taxonomy" id="68254"/>
    <lineage>
        <taxon>Bacteria</taxon>
        <taxon>Bacillati</taxon>
        <taxon>Actinomycetota</taxon>
        <taxon>Actinomycetes</taxon>
        <taxon>Kitasatosporales</taxon>
        <taxon>Streptomycetaceae</taxon>
        <taxon>Streptomyces</taxon>
    </lineage>
</organism>
<keyword evidence="2" id="KW-0813">Transport</keyword>
<proteinExistence type="predicted"/>
<evidence type="ECO:0000256" key="1">
    <source>
        <dbReference type="ARBA" id="ARBA00004651"/>
    </source>
</evidence>
<dbReference type="GO" id="GO:0005886">
    <property type="term" value="C:plasma membrane"/>
    <property type="evidence" value="ECO:0007669"/>
    <property type="project" value="UniProtKB-SubCell"/>
</dbReference>
<feature type="transmembrane region" description="Helical" evidence="8">
    <location>
        <begin position="408"/>
        <end position="432"/>
    </location>
</feature>
<feature type="transmembrane region" description="Helical" evidence="8">
    <location>
        <begin position="242"/>
        <end position="261"/>
    </location>
</feature>
<feature type="transmembrane region" description="Helical" evidence="8">
    <location>
        <begin position="343"/>
        <end position="361"/>
    </location>
</feature>
<evidence type="ECO:0000313" key="10">
    <source>
        <dbReference type="EMBL" id="GGT36043.1"/>
    </source>
</evidence>
<dbReference type="RefSeq" id="WP_189707970.1">
    <property type="nucleotide sequence ID" value="NZ_BMSA01000002.1"/>
</dbReference>
<feature type="transmembrane region" description="Helical" evidence="8">
    <location>
        <begin position="282"/>
        <end position="309"/>
    </location>
</feature>
<evidence type="ECO:0000259" key="9">
    <source>
        <dbReference type="PROSITE" id="PS50850"/>
    </source>
</evidence>
<dbReference type="InterPro" id="IPR036259">
    <property type="entry name" value="MFS_trans_sf"/>
</dbReference>
<evidence type="ECO:0000313" key="11">
    <source>
        <dbReference type="Proteomes" id="UP000646776"/>
    </source>
</evidence>
<comment type="caution">
    <text evidence="10">The sequence shown here is derived from an EMBL/GenBank/DDBJ whole genome shotgun (WGS) entry which is preliminary data.</text>
</comment>
<feature type="transmembrane region" description="Helical" evidence="8">
    <location>
        <begin position="121"/>
        <end position="141"/>
    </location>
</feature>
<evidence type="ECO:0000256" key="7">
    <source>
        <dbReference type="ARBA" id="ARBA00023251"/>
    </source>
</evidence>
<keyword evidence="7" id="KW-0046">Antibiotic resistance</keyword>
<dbReference type="PANTHER" id="PTHR42718:SF46">
    <property type="entry name" value="BLR6921 PROTEIN"/>
    <property type="match status" value="1"/>
</dbReference>
<feature type="domain" description="Major facilitator superfamily (MFS) profile" evidence="9">
    <location>
        <begin position="25"/>
        <end position="499"/>
    </location>
</feature>
<evidence type="ECO:0000256" key="5">
    <source>
        <dbReference type="ARBA" id="ARBA00022989"/>
    </source>
</evidence>
<dbReference type="Proteomes" id="UP000646776">
    <property type="component" value="Unassembled WGS sequence"/>
</dbReference>
<feature type="transmembrane region" description="Helical" evidence="8">
    <location>
        <begin position="315"/>
        <end position="336"/>
    </location>
</feature>
<evidence type="ECO:0000256" key="8">
    <source>
        <dbReference type="SAM" id="Phobius"/>
    </source>
</evidence>
<dbReference type="Pfam" id="PF07690">
    <property type="entry name" value="MFS_1"/>
    <property type="match status" value="1"/>
</dbReference>
<dbReference type="GO" id="GO:0022857">
    <property type="term" value="F:transmembrane transporter activity"/>
    <property type="evidence" value="ECO:0007669"/>
    <property type="project" value="InterPro"/>
</dbReference>
<keyword evidence="3" id="KW-1003">Cell membrane</keyword>
<comment type="subcellular location">
    <subcellularLocation>
        <location evidence="1">Cell membrane</location>
        <topology evidence="1">Multi-pass membrane protein</topology>
    </subcellularLocation>
</comment>
<sequence length="511" mass="51597">MSTQPQAKMSAREAPPGGSAHKSLALTLIAVAQMMVVLDVSIVNVALPSIQQALDFSATNLEWVVNAYALAFGGLLLLGGRIADKFGQRRAFIAGIALLTAASLFGGMANSQELLLAARALQGVAAALVAPAALALLTSTFAPGAERNKAMGVYGAVAGLGGALGNVLGGVFTDALSWRWVLFVNVPIGLLVLLGAPRAFRESTPSRGRLDLPGAISVTGGTSLLVYGLMNAASHDWSDTATVLPIVGGAALLVVFLIIEARTSSPLMPLRIWASPARSGSYVIMLTIGAALMALFYFLTLFIQIVLGFSPMRTGFAFLAFAVGAAVTATLSSALIAKTGPRALLAVGTLVFAAGLFWLSALGSDSSYAADLLGPLVLGGAGTGLCFVPLALAAVAGVRDEEAGVASALLNAGQQVGAALGLAVLGTIAANATEERMKELMPGSGGGDAHGATGGAMPPQVQEAVNDALSHGYGVGFLVAGCVLVAAFLIALFTIRVSAEDAARTDVAAVV</sequence>
<dbReference type="InterPro" id="IPR020846">
    <property type="entry name" value="MFS_dom"/>
</dbReference>
<gene>
    <name evidence="10" type="ORF">GCM10010226_10260</name>
</gene>
<dbReference type="Gene3D" id="1.20.1250.20">
    <property type="entry name" value="MFS general substrate transporter like domains"/>
    <property type="match status" value="1"/>
</dbReference>
<dbReference type="GO" id="GO:0046677">
    <property type="term" value="P:response to antibiotic"/>
    <property type="evidence" value="ECO:0007669"/>
    <property type="project" value="UniProtKB-KW"/>
</dbReference>
<evidence type="ECO:0000256" key="3">
    <source>
        <dbReference type="ARBA" id="ARBA00022475"/>
    </source>
</evidence>
<evidence type="ECO:0000256" key="2">
    <source>
        <dbReference type="ARBA" id="ARBA00022448"/>
    </source>
</evidence>
<dbReference type="InterPro" id="IPR004638">
    <property type="entry name" value="EmrB-like"/>
</dbReference>
<feature type="transmembrane region" description="Helical" evidence="8">
    <location>
        <begin position="63"/>
        <end position="79"/>
    </location>
</feature>
<feature type="transmembrane region" description="Helical" evidence="8">
    <location>
        <begin position="153"/>
        <end position="172"/>
    </location>
</feature>
<dbReference type="NCBIfam" id="TIGR00711">
    <property type="entry name" value="efflux_EmrB"/>
    <property type="match status" value="1"/>
</dbReference>
<evidence type="ECO:0000256" key="6">
    <source>
        <dbReference type="ARBA" id="ARBA00023136"/>
    </source>
</evidence>
<keyword evidence="4 8" id="KW-0812">Transmembrane</keyword>
<reference evidence="10" key="2">
    <citation type="submission" date="2020-09" db="EMBL/GenBank/DDBJ databases">
        <authorList>
            <person name="Sun Q."/>
            <person name="Ohkuma M."/>
        </authorList>
    </citation>
    <scope>NUCLEOTIDE SEQUENCE</scope>
    <source>
        <strain evidence="10">JCM 4125</strain>
    </source>
</reference>
<feature type="transmembrane region" description="Helical" evidence="8">
    <location>
        <begin position="178"/>
        <end position="200"/>
    </location>
</feature>
<feature type="transmembrane region" description="Helical" evidence="8">
    <location>
        <begin position="24"/>
        <end position="43"/>
    </location>
</feature>
<name>A0A918H439_9ACTN</name>
<dbReference type="InterPro" id="IPR011701">
    <property type="entry name" value="MFS"/>
</dbReference>
<dbReference type="Gene3D" id="1.20.1720.10">
    <property type="entry name" value="Multidrug resistance protein D"/>
    <property type="match status" value="1"/>
</dbReference>
<feature type="transmembrane region" description="Helical" evidence="8">
    <location>
        <begin position="212"/>
        <end position="230"/>
    </location>
</feature>